<dbReference type="AlphaFoldDB" id="A0A7M3MFT0"/>
<evidence type="ECO:0000256" key="1">
    <source>
        <dbReference type="ARBA" id="ARBA00000830"/>
    </source>
</evidence>
<comment type="caution">
    <text evidence="5">The sequence shown here is derived from an EMBL/GenBank/DDBJ whole genome shotgun (WGS) entry which is preliminary data.</text>
</comment>
<protein>
    <recommendedName>
        <fullName evidence="4">phosphoglycolate phosphatase</fullName>
        <ecNumber evidence="4">3.1.3.18</ecNumber>
    </recommendedName>
</protein>
<name>A0A7M3MFT0_9BACT</name>
<dbReference type="SUPFAM" id="SSF56784">
    <property type="entry name" value="HAD-like"/>
    <property type="match status" value="1"/>
</dbReference>
<keyword evidence="6" id="KW-1185">Reference proteome</keyword>
<evidence type="ECO:0000313" key="5">
    <source>
        <dbReference type="EMBL" id="TVM17608.1"/>
    </source>
</evidence>
<dbReference type="InterPro" id="IPR041492">
    <property type="entry name" value="HAD_2"/>
</dbReference>
<dbReference type="OrthoDB" id="9793014at2"/>
<dbReference type="GO" id="GO:0008967">
    <property type="term" value="F:phosphoglycolate phosphatase activity"/>
    <property type="evidence" value="ECO:0007669"/>
    <property type="project" value="UniProtKB-EC"/>
</dbReference>
<evidence type="ECO:0000256" key="3">
    <source>
        <dbReference type="ARBA" id="ARBA00006171"/>
    </source>
</evidence>
<dbReference type="RefSeq" id="WP_144302727.1">
    <property type="nucleotide sequence ID" value="NZ_QMIE01000006.1"/>
</dbReference>
<comment type="similarity">
    <text evidence="3">Belongs to the HAD-like hydrolase superfamily. CbbY/CbbZ/Gph/YieH family.</text>
</comment>
<organism evidence="5 6">
    <name type="scientific">Oceanidesulfovibrio indonesiensis</name>
    <dbReference type="NCBI Taxonomy" id="54767"/>
    <lineage>
        <taxon>Bacteria</taxon>
        <taxon>Pseudomonadati</taxon>
        <taxon>Thermodesulfobacteriota</taxon>
        <taxon>Desulfovibrionia</taxon>
        <taxon>Desulfovibrionales</taxon>
        <taxon>Desulfovibrionaceae</taxon>
        <taxon>Oceanidesulfovibrio</taxon>
    </lineage>
</organism>
<comment type="catalytic activity">
    <reaction evidence="1">
        <text>2-phosphoglycolate + H2O = glycolate + phosphate</text>
        <dbReference type="Rhea" id="RHEA:14369"/>
        <dbReference type="ChEBI" id="CHEBI:15377"/>
        <dbReference type="ChEBI" id="CHEBI:29805"/>
        <dbReference type="ChEBI" id="CHEBI:43474"/>
        <dbReference type="ChEBI" id="CHEBI:58033"/>
        <dbReference type="EC" id="3.1.3.18"/>
    </reaction>
</comment>
<reference evidence="5 6" key="1">
    <citation type="submission" date="2018-06" db="EMBL/GenBank/DDBJ databases">
        <title>Complete genome of Desulfovibrio indonesiensis P37SLT.</title>
        <authorList>
            <person name="Crispim J.S."/>
            <person name="Vidigal P.M.P."/>
            <person name="Silva L.C.F."/>
            <person name="Laguardia C.N."/>
            <person name="Araujo L.C."/>
            <person name="Dias R.S."/>
            <person name="Sousa M.P."/>
            <person name="Paula S.O."/>
            <person name="Silva C."/>
        </authorList>
    </citation>
    <scope>NUCLEOTIDE SEQUENCE [LARGE SCALE GENOMIC DNA]</scope>
    <source>
        <strain evidence="5 6">P37SLT</strain>
    </source>
</reference>
<dbReference type="Proteomes" id="UP000448292">
    <property type="component" value="Unassembled WGS sequence"/>
</dbReference>
<dbReference type="InterPro" id="IPR023198">
    <property type="entry name" value="PGP-like_dom2"/>
</dbReference>
<dbReference type="InterPro" id="IPR023214">
    <property type="entry name" value="HAD_sf"/>
</dbReference>
<dbReference type="InterPro" id="IPR050155">
    <property type="entry name" value="HAD-like_hydrolase_sf"/>
</dbReference>
<dbReference type="PANTHER" id="PTHR43434:SF1">
    <property type="entry name" value="PHOSPHOGLYCOLATE PHOSPHATASE"/>
    <property type="match status" value="1"/>
</dbReference>
<evidence type="ECO:0000256" key="4">
    <source>
        <dbReference type="ARBA" id="ARBA00013078"/>
    </source>
</evidence>
<accession>A0A7M3MFT0</accession>
<evidence type="ECO:0000313" key="6">
    <source>
        <dbReference type="Proteomes" id="UP000448292"/>
    </source>
</evidence>
<comment type="pathway">
    <text evidence="2">Organic acid metabolism; glycolate biosynthesis; glycolate from 2-phosphoglycolate: step 1/1.</text>
</comment>
<sequence length="218" mass="24066">MSRYDLICLDYDGTLMHSVPAIAAALGEVFTEFGLEPPAEDVVRAAVGMGIRETFLQLHPGFGEEQLEQGIVRYRAVYSAHEQTKSRLFPRVLETMKELAARGHRMTVVSNKGRQVLEESVARLGLAEYVDLVVGDRPGYAKKPDARVWDEDVSPAFPGIAPERVLMVGDAYPDMAFARAVGMAACFATWGYGDRAACLELGPRHVIDAFDELVEIFE</sequence>
<dbReference type="Pfam" id="PF13419">
    <property type="entry name" value="HAD_2"/>
    <property type="match status" value="1"/>
</dbReference>
<dbReference type="EC" id="3.1.3.18" evidence="4"/>
<dbReference type="Gene3D" id="3.40.50.1000">
    <property type="entry name" value="HAD superfamily/HAD-like"/>
    <property type="match status" value="1"/>
</dbReference>
<gene>
    <name evidence="5" type="ORF">DPQ33_08165</name>
</gene>
<proteinExistence type="inferred from homology"/>
<dbReference type="SFLD" id="SFLDS00003">
    <property type="entry name" value="Haloacid_Dehalogenase"/>
    <property type="match status" value="1"/>
</dbReference>
<dbReference type="GO" id="GO:0006281">
    <property type="term" value="P:DNA repair"/>
    <property type="evidence" value="ECO:0007669"/>
    <property type="project" value="TreeGrafter"/>
</dbReference>
<dbReference type="Gene3D" id="1.10.150.240">
    <property type="entry name" value="Putative phosphatase, domain 2"/>
    <property type="match status" value="1"/>
</dbReference>
<dbReference type="EMBL" id="QMIE01000006">
    <property type="protein sequence ID" value="TVM17608.1"/>
    <property type="molecule type" value="Genomic_DNA"/>
</dbReference>
<dbReference type="InterPro" id="IPR036412">
    <property type="entry name" value="HAD-like_sf"/>
</dbReference>
<dbReference type="PANTHER" id="PTHR43434">
    <property type="entry name" value="PHOSPHOGLYCOLATE PHOSPHATASE"/>
    <property type="match status" value="1"/>
</dbReference>
<dbReference type="SFLD" id="SFLDG01129">
    <property type="entry name" value="C1.5:_HAD__Beta-PGM__Phosphata"/>
    <property type="match status" value="1"/>
</dbReference>
<evidence type="ECO:0000256" key="2">
    <source>
        <dbReference type="ARBA" id="ARBA00004818"/>
    </source>
</evidence>